<comment type="similarity">
    <text evidence="1">Belongs to the UPF0213 family.</text>
</comment>
<dbReference type="InterPro" id="IPR035901">
    <property type="entry name" value="GIY-YIG_endonuc_sf"/>
</dbReference>
<comment type="caution">
    <text evidence="3">The sequence shown here is derived from an EMBL/GenBank/DDBJ whole genome shotgun (WGS) entry which is preliminary data.</text>
</comment>
<sequence>MASSKTYWVYMLLCENNTYYTGYTNNLEKRYASHVEGTSGCKYTRSFKPIKIAQSWEIKEGKGRAMKVERYIKKLPRTMKEKLIDCPELLRFETI</sequence>
<dbReference type="PATRIC" id="fig|45074.5.peg.28"/>
<dbReference type="InterPro" id="IPR050190">
    <property type="entry name" value="UPF0213_domain"/>
</dbReference>
<dbReference type="AlphaFoldDB" id="A0A0W0ZMH6"/>
<dbReference type="SUPFAM" id="SSF82771">
    <property type="entry name" value="GIY-YIG endonuclease"/>
    <property type="match status" value="1"/>
</dbReference>
<dbReference type="CDD" id="cd10456">
    <property type="entry name" value="GIY-YIG_UPF0213"/>
    <property type="match status" value="1"/>
</dbReference>
<dbReference type="EMBL" id="LNYU01000002">
    <property type="protein sequence ID" value="KTD70343.1"/>
    <property type="molecule type" value="Genomic_DNA"/>
</dbReference>
<feature type="domain" description="GIY-YIG" evidence="2">
    <location>
        <begin position="5"/>
        <end position="82"/>
    </location>
</feature>
<dbReference type="PROSITE" id="PS50164">
    <property type="entry name" value="GIY_YIG"/>
    <property type="match status" value="1"/>
</dbReference>
<dbReference type="PANTHER" id="PTHR34477:SF1">
    <property type="entry name" value="UPF0213 PROTEIN YHBQ"/>
    <property type="match status" value="1"/>
</dbReference>
<evidence type="ECO:0000259" key="2">
    <source>
        <dbReference type="PROSITE" id="PS50164"/>
    </source>
</evidence>
<dbReference type="PANTHER" id="PTHR34477">
    <property type="entry name" value="UPF0213 PROTEIN YHBQ"/>
    <property type="match status" value="1"/>
</dbReference>
<dbReference type="RefSeq" id="WP_058512516.1">
    <property type="nucleotide sequence ID" value="NZ_CAAAIH010000031.1"/>
</dbReference>
<evidence type="ECO:0000313" key="3">
    <source>
        <dbReference type="EMBL" id="KTD70343.1"/>
    </source>
</evidence>
<evidence type="ECO:0000313" key="4">
    <source>
        <dbReference type="Proteomes" id="UP000054703"/>
    </source>
</evidence>
<proteinExistence type="inferred from homology"/>
<reference evidence="3 4" key="1">
    <citation type="submission" date="2015-11" db="EMBL/GenBank/DDBJ databases">
        <title>Genomic analysis of 38 Legionella species identifies large and diverse effector repertoires.</title>
        <authorList>
            <person name="Burstein D."/>
            <person name="Amaro F."/>
            <person name="Zusman T."/>
            <person name="Lifshitz Z."/>
            <person name="Cohen O."/>
            <person name="Gilbert J.A."/>
            <person name="Pupko T."/>
            <person name="Shuman H.A."/>
            <person name="Segal G."/>
        </authorList>
    </citation>
    <scope>NUCLEOTIDE SEQUENCE [LARGE SCALE GENOMIC DNA]</scope>
    <source>
        <strain evidence="3 4">SC-63-C7</strain>
    </source>
</reference>
<name>A0A0W0ZMH6_9GAMM</name>
<dbReference type="Pfam" id="PF01541">
    <property type="entry name" value="GIY-YIG"/>
    <property type="match status" value="1"/>
</dbReference>
<organism evidence="3 4">
    <name type="scientific">Legionella santicrucis</name>
    <dbReference type="NCBI Taxonomy" id="45074"/>
    <lineage>
        <taxon>Bacteria</taxon>
        <taxon>Pseudomonadati</taxon>
        <taxon>Pseudomonadota</taxon>
        <taxon>Gammaproteobacteria</taxon>
        <taxon>Legionellales</taxon>
        <taxon>Legionellaceae</taxon>
        <taxon>Legionella</taxon>
    </lineage>
</organism>
<gene>
    <name evidence="3" type="ORF">Lsan_0025</name>
</gene>
<dbReference type="OrthoDB" id="9797095at2"/>
<dbReference type="STRING" id="45074.Lsan_0025"/>
<dbReference type="Gene3D" id="3.40.1440.10">
    <property type="entry name" value="GIY-YIG endonuclease"/>
    <property type="match status" value="1"/>
</dbReference>
<protein>
    <submittedName>
        <fullName evidence="3">Nuclease</fullName>
    </submittedName>
</protein>
<dbReference type="Proteomes" id="UP000054703">
    <property type="component" value="Unassembled WGS sequence"/>
</dbReference>
<dbReference type="InterPro" id="IPR000305">
    <property type="entry name" value="GIY-YIG_endonuc"/>
</dbReference>
<evidence type="ECO:0000256" key="1">
    <source>
        <dbReference type="ARBA" id="ARBA00007435"/>
    </source>
</evidence>
<keyword evidence="4" id="KW-1185">Reference proteome</keyword>
<accession>A0A0W0ZMH6</accession>